<protein>
    <recommendedName>
        <fullName evidence="3">F-box domain-containing protein</fullName>
    </recommendedName>
</protein>
<accession>A0AA39J9Z9</accession>
<reference evidence="1" key="1">
    <citation type="submission" date="2023-06" db="EMBL/GenBank/DDBJ databases">
        <authorList>
            <consortium name="Lawrence Berkeley National Laboratory"/>
            <person name="Ahrendt S."/>
            <person name="Sahu N."/>
            <person name="Indic B."/>
            <person name="Wong-Bajracharya J."/>
            <person name="Merenyi Z."/>
            <person name="Ke H.-M."/>
            <person name="Monk M."/>
            <person name="Kocsube S."/>
            <person name="Drula E."/>
            <person name="Lipzen A."/>
            <person name="Balint B."/>
            <person name="Henrissat B."/>
            <person name="Andreopoulos B."/>
            <person name="Martin F.M."/>
            <person name="Harder C.B."/>
            <person name="Rigling D."/>
            <person name="Ford K.L."/>
            <person name="Foster G.D."/>
            <person name="Pangilinan J."/>
            <person name="Papanicolaou A."/>
            <person name="Barry K."/>
            <person name="LaButti K."/>
            <person name="Viragh M."/>
            <person name="Koriabine M."/>
            <person name="Yan M."/>
            <person name="Riley R."/>
            <person name="Champramary S."/>
            <person name="Plett K.L."/>
            <person name="Tsai I.J."/>
            <person name="Slot J."/>
            <person name="Sipos G."/>
            <person name="Plett J."/>
            <person name="Nagy L.G."/>
            <person name="Grigoriev I.V."/>
        </authorList>
    </citation>
    <scope>NUCLEOTIDE SEQUENCE</scope>
    <source>
        <strain evidence="1">FPL87.14</strain>
    </source>
</reference>
<dbReference type="AlphaFoldDB" id="A0AA39J9Z9"/>
<dbReference type="EMBL" id="JAUEPT010000040">
    <property type="protein sequence ID" value="KAK0438910.1"/>
    <property type="molecule type" value="Genomic_DNA"/>
</dbReference>
<dbReference type="Proteomes" id="UP001175226">
    <property type="component" value="Unassembled WGS sequence"/>
</dbReference>
<gene>
    <name evidence="1" type="ORF">EV421DRAFT_2037523</name>
</gene>
<evidence type="ECO:0000313" key="2">
    <source>
        <dbReference type="Proteomes" id="UP001175226"/>
    </source>
</evidence>
<keyword evidence="2" id="KW-1185">Reference proteome</keyword>
<evidence type="ECO:0000313" key="1">
    <source>
        <dbReference type="EMBL" id="KAK0438910.1"/>
    </source>
</evidence>
<comment type="caution">
    <text evidence="1">The sequence shown here is derived from an EMBL/GenBank/DDBJ whole genome shotgun (WGS) entry which is preliminary data.</text>
</comment>
<sequence length="428" mass="48729">MTSPIRADKSQFHPSFSSFIPEFLQPKRSSRTEDLFLSNKPLLEFEMPFLLHIACRGPQILDEFDEKISAARQLLDFLISERDQAASNTSDAKSLLHPVRRLPDDVLRAVFRNCTKSPDQSFSTFCSNLVVFKPRVAVESVQPNKSPWTVYCVSQQWRSVAIHTGELWSFIELNLDQRHRIRELANSRVFRLGLSLFRANGHDLSIRLHGEKGDPDVSPILHILLPTAPYWKRLSVFLPLSSLRHFSACKGYLNRLDTLYVGCAESATEAFHLDAFALVPSLRAVGTYVRGRTPVPFCLPPSGATYFISGGPNMHTFESLKGLPRVQKLTLFCWDLIDEAAEPISLHSVTFLHLFRWPVSNLLSITNLYSHLILPSLQNLEISFLRLTNSSRQTKTQSPYQLLQTQIRAPSKRFAFISIVYHRRHALS</sequence>
<organism evidence="1 2">
    <name type="scientific">Armillaria borealis</name>
    <dbReference type="NCBI Taxonomy" id="47425"/>
    <lineage>
        <taxon>Eukaryota</taxon>
        <taxon>Fungi</taxon>
        <taxon>Dikarya</taxon>
        <taxon>Basidiomycota</taxon>
        <taxon>Agaricomycotina</taxon>
        <taxon>Agaricomycetes</taxon>
        <taxon>Agaricomycetidae</taxon>
        <taxon>Agaricales</taxon>
        <taxon>Marasmiineae</taxon>
        <taxon>Physalacriaceae</taxon>
        <taxon>Armillaria</taxon>
    </lineage>
</organism>
<name>A0AA39J9Z9_9AGAR</name>
<proteinExistence type="predicted"/>
<evidence type="ECO:0008006" key="3">
    <source>
        <dbReference type="Google" id="ProtNLM"/>
    </source>
</evidence>